<dbReference type="Proteomes" id="UP001599542">
    <property type="component" value="Unassembled WGS sequence"/>
</dbReference>
<dbReference type="PROSITE" id="PS00893">
    <property type="entry name" value="NUDIX_BOX"/>
    <property type="match status" value="1"/>
</dbReference>
<dbReference type="PANTHER" id="PTHR43736:SF1">
    <property type="entry name" value="DIHYDRONEOPTERIN TRIPHOSPHATE DIPHOSPHATASE"/>
    <property type="match status" value="1"/>
</dbReference>
<dbReference type="Gene3D" id="3.90.79.10">
    <property type="entry name" value="Nucleoside Triphosphate Pyrophosphohydrolase"/>
    <property type="match status" value="1"/>
</dbReference>
<protein>
    <submittedName>
        <fullName evidence="5">NUDIX hydrolase</fullName>
    </submittedName>
</protein>
<keyword evidence="2 3" id="KW-0378">Hydrolase</keyword>
<organism evidence="5 6">
    <name type="scientific">Kitasatospora phosalacinea</name>
    <dbReference type="NCBI Taxonomy" id="2065"/>
    <lineage>
        <taxon>Bacteria</taxon>
        <taxon>Bacillati</taxon>
        <taxon>Actinomycetota</taxon>
        <taxon>Actinomycetes</taxon>
        <taxon>Kitasatosporales</taxon>
        <taxon>Streptomycetaceae</taxon>
        <taxon>Kitasatospora</taxon>
    </lineage>
</organism>
<dbReference type="InterPro" id="IPR020476">
    <property type="entry name" value="Nudix_hydrolase"/>
</dbReference>
<dbReference type="CDD" id="cd02883">
    <property type="entry name" value="NUDIX_Hydrolase"/>
    <property type="match status" value="1"/>
</dbReference>
<keyword evidence="6" id="KW-1185">Reference proteome</keyword>
<dbReference type="EMBL" id="JBHYPX010000031">
    <property type="protein sequence ID" value="MFE1353661.1"/>
    <property type="molecule type" value="Genomic_DNA"/>
</dbReference>
<accession>A0ABW6GLS6</accession>
<evidence type="ECO:0000256" key="3">
    <source>
        <dbReference type="RuleBase" id="RU003476"/>
    </source>
</evidence>
<name>A0ABW6GLS6_9ACTN</name>
<gene>
    <name evidence="5" type="ORF">ACFW6T_16910</name>
</gene>
<dbReference type="GO" id="GO:0016787">
    <property type="term" value="F:hydrolase activity"/>
    <property type="evidence" value="ECO:0007669"/>
    <property type="project" value="UniProtKB-KW"/>
</dbReference>
<dbReference type="Pfam" id="PF00293">
    <property type="entry name" value="NUDIX"/>
    <property type="match status" value="1"/>
</dbReference>
<dbReference type="InterPro" id="IPR020084">
    <property type="entry name" value="NUDIX_hydrolase_CS"/>
</dbReference>
<feature type="domain" description="Nudix hydrolase" evidence="4">
    <location>
        <begin position="15"/>
        <end position="144"/>
    </location>
</feature>
<dbReference type="PANTHER" id="PTHR43736">
    <property type="entry name" value="ADP-RIBOSE PYROPHOSPHATASE"/>
    <property type="match status" value="1"/>
</dbReference>
<sequence length="155" mass="16485">MTDLQQLVRQARADGIEALLGGVVVRDGSGRVLTVRRKADDYFGGLWEIPGGSLEPDEDPLVGAARELAEETGLTGLDLVYLHAADFTGRAGVRARQFAFTAAVPDGTPVALTEHDAHRWAPLDDLPAVSAHHAEFLARLGGPGPVGRRGRSELD</sequence>
<dbReference type="PRINTS" id="PR00502">
    <property type="entry name" value="NUDIXFAMILY"/>
</dbReference>
<comment type="caution">
    <text evidence="5">The sequence shown here is derived from an EMBL/GenBank/DDBJ whole genome shotgun (WGS) entry which is preliminary data.</text>
</comment>
<evidence type="ECO:0000256" key="2">
    <source>
        <dbReference type="ARBA" id="ARBA00022801"/>
    </source>
</evidence>
<evidence type="ECO:0000256" key="1">
    <source>
        <dbReference type="ARBA" id="ARBA00005582"/>
    </source>
</evidence>
<comment type="similarity">
    <text evidence="1 3">Belongs to the Nudix hydrolase family.</text>
</comment>
<reference evidence="5 6" key="1">
    <citation type="submission" date="2024-09" db="EMBL/GenBank/DDBJ databases">
        <title>The Natural Products Discovery Center: Release of the First 8490 Sequenced Strains for Exploring Actinobacteria Biosynthetic Diversity.</title>
        <authorList>
            <person name="Kalkreuter E."/>
            <person name="Kautsar S.A."/>
            <person name="Yang D."/>
            <person name="Bader C.D."/>
            <person name="Teijaro C.N."/>
            <person name="Fluegel L."/>
            <person name="Davis C.M."/>
            <person name="Simpson J.R."/>
            <person name="Lauterbach L."/>
            <person name="Steele A.D."/>
            <person name="Gui C."/>
            <person name="Meng S."/>
            <person name="Li G."/>
            <person name="Viehrig K."/>
            <person name="Ye F."/>
            <person name="Su P."/>
            <person name="Kiefer A.F."/>
            <person name="Nichols A."/>
            <person name="Cepeda A.J."/>
            <person name="Yan W."/>
            <person name="Fan B."/>
            <person name="Jiang Y."/>
            <person name="Adhikari A."/>
            <person name="Zheng C.-J."/>
            <person name="Schuster L."/>
            <person name="Cowan T.M."/>
            <person name="Smanski M.J."/>
            <person name="Chevrette M.G."/>
            <person name="De Carvalho L.P.S."/>
            <person name="Shen B."/>
        </authorList>
    </citation>
    <scope>NUCLEOTIDE SEQUENCE [LARGE SCALE GENOMIC DNA]</scope>
    <source>
        <strain evidence="5 6">NPDC058753</strain>
    </source>
</reference>
<dbReference type="PROSITE" id="PS51462">
    <property type="entry name" value="NUDIX"/>
    <property type="match status" value="1"/>
</dbReference>
<dbReference type="SUPFAM" id="SSF55811">
    <property type="entry name" value="Nudix"/>
    <property type="match status" value="1"/>
</dbReference>
<evidence type="ECO:0000259" key="4">
    <source>
        <dbReference type="PROSITE" id="PS51462"/>
    </source>
</evidence>
<evidence type="ECO:0000313" key="5">
    <source>
        <dbReference type="EMBL" id="MFE1353661.1"/>
    </source>
</evidence>
<evidence type="ECO:0000313" key="6">
    <source>
        <dbReference type="Proteomes" id="UP001599542"/>
    </source>
</evidence>
<dbReference type="InterPro" id="IPR000086">
    <property type="entry name" value="NUDIX_hydrolase_dom"/>
</dbReference>
<dbReference type="RefSeq" id="WP_380321108.1">
    <property type="nucleotide sequence ID" value="NZ_JBHYPW010000013.1"/>
</dbReference>
<dbReference type="InterPro" id="IPR015797">
    <property type="entry name" value="NUDIX_hydrolase-like_dom_sf"/>
</dbReference>
<proteinExistence type="inferred from homology"/>